<evidence type="ECO:0000313" key="2">
    <source>
        <dbReference type="Proteomes" id="UP000722750"/>
    </source>
</evidence>
<proteinExistence type="predicted"/>
<comment type="caution">
    <text evidence="1">The sequence shown here is derived from an EMBL/GenBank/DDBJ whole genome shotgun (WGS) entry which is preliminary data.</text>
</comment>
<dbReference type="AlphaFoldDB" id="A0A941W5X0"/>
<gene>
    <name evidence="1" type="ORF">MAG551_02127</name>
</gene>
<dbReference type="EMBL" id="JAANXD010000079">
    <property type="protein sequence ID" value="MBS1259061.1"/>
    <property type="molecule type" value="Genomic_DNA"/>
</dbReference>
<evidence type="ECO:0000313" key="1">
    <source>
        <dbReference type="EMBL" id="MBS1259061.1"/>
    </source>
</evidence>
<protein>
    <submittedName>
        <fullName evidence="1">Uncharacterized protein</fullName>
    </submittedName>
</protein>
<accession>A0A941W5X0</accession>
<dbReference type="Proteomes" id="UP000722750">
    <property type="component" value="Unassembled WGS sequence"/>
</dbReference>
<sequence>MNKENSKGYTEYQKKVIRNFYDNKDLRLVQKLGELVSNLYLETSEKKKETGWRKIKKMLTDLKVHPGEVEYLTKDKDLSKISKKLDEVF</sequence>
<reference evidence="1" key="1">
    <citation type="journal article" date="2021" name="ISME J.">
        <title>Fine-scale metabolic discontinuity in a stratified prokaryote microbiome of a Red Sea deep halocline.</title>
        <authorList>
            <person name="Michoud G."/>
            <person name="Ngugi D.K."/>
            <person name="Barozzi A."/>
            <person name="Merlino G."/>
            <person name="Calleja M.L."/>
            <person name="Delgado-Huertas A."/>
            <person name="Moran X.A.G."/>
            <person name="Daffonchio D."/>
        </authorList>
    </citation>
    <scope>NUCLEOTIDE SEQUENCE</scope>
    <source>
        <strain evidence="1">SuakinDeep_MAG55_1</strain>
    </source>
</reference>
<name>A0A941W5X0_9BACT</name>
<organism evidence="1 2">
    <name type="scientific">Candidatus Scalindua arabica</name>
    <dbReference type="NCBI Taxonomy" id="1127984"/>
    <lineage>
        <taxon>Bacteria</taxon>
        <taxon>Pseudomonadati</taxon>
        <taxon>Planctomycetota</taxon>
        <taxon>Candidatus Brocadiia</taxon>
        <taxon>Candidatus Brocadiales</taxon>
        <taxon>Candidatus Scalinduaceae</taxon>
        <taxon>Candidatus Scalindua</taxon>
    </lineage>
</organism>